<feature type="binding site" evidence="8">
    <location>
        <position position="259"/>
    </location>
    <ligand>
        <name>ATP</name>
        <dbReference type="ChEBI" id="CHEBI:30616"/>
    </ligand>
</feature>
<comment type="catalytic activity">
    <reaction evidence="8">
        <text>L-seryl-[protein] + ATP = 3-O-(5'-adenylyl)-L-seryl-[protein] + diphosphate</text>
        <dbReference type="Rhea" id="RHEA:58120"/>
        <dbReference type="Rhea" id="RHEA-COMP:9863"/>
        <dbReference type="Rhea" id="RHEA-COMP:15073"/>
        <dbReference type="ChEBI" id="CHEBI:29999"/>
        <dbReference type="ChEBI" id="CHEBI:30616"/>
        <dbReference type="ChEBI" id="CHEBI:33019"/>
        <dbReference type="ChEBI" id="CHEBI:142516"/>
        <dbReference type="EC" id="2.7.7.108"/>
    </reaction>
</comment>
<feature type="binding site" evidence="8">
    <location>
        <position position="110"/>
    </location>
    <ligand>
        <name>ATP</name>
        <dbReference type="ChEBI" id="CHEBI:30616"/>
    </ligand>
</feature>
<feature type="binding site" evidence="8">
    <location>
        <position position="123"/>
    </location>
    <ligand>
        <name>ATP</name>
        <dbReference type="ChEBI" id="CHEBI:30616"/>
    </ligand>
</feature>
<dbReference type="EC" id="2.7.7.-" evidence="8"/>
<evidence type="ECO:0000256" key="7">
    <source>
        <dbReference type="ARBA" id="ARBA00022842"/>
    </source>
</evidence>
<name>A0ABU9BS07_9BURK</name>
<feature type="binding site" evidence="8">
    <location>
        <position position="87"/>
    </location>
    <ligand>
        <name>ATP</name>
        <dbReference type="ChEBI" id="CHEBI:30616"/>
    </ligand>
</feature>
<comment type="catalytic activity">
    <reaction evidence="8">
        <text>L-seryl-[protein] + UTP = O-(5'-uridylyl)-L-seryl-[protein] + diphosphate</text>
        <dbReference type="Rhea" id="RHEA:64604"/>
        <dbReference type="Rhea" id="RHEA-COMP:9863"/>
        <dbReference type="Rhea" id="RHEA-COMP:16635"/>
        <dbReference type="ChEBI" id="CHEBI:29999"/>
        <dbReference type="ChEBI" id="CHEBI:33019"/>
        <dbReference type="ChEBI" id="CHEBI:46398"/>
        <dbReference type="ChEBI" id="CHEBI:156051"/>
    </reaction>
</comment>
<comment type="catalytic activity">
    <reaction evidence="8">
        <text>L-tyrosyl-[protein] + ATP = O-(5'-adenylyl)-L-tyrosyl-[protein] + diphosphate</text>
        <dbReference type="Rhea" id="RHEA:54288"/>
        <dbReference type="Rhea" id="RHEA-COMP:10136"/>
        <dbReference type="Rhea" id="RHEA-COMP:13846"/>
        <dbReference type="ChEBI" id="CHEBI:30616"/>
        <dbReference type="ChEBI" id="CHEBI:33019"/>
        <dbReference type="ChEBI" id="CHEBI:46858"/>
        <dbReference type="ChEBI" id="CHEBI:83624"/>
        <dbReference type="EC" id="2.7.7.108"/>
    </reaction>
</comment>
<dbReference type="RefSeq" id="WP_341427178.1">
    <property type="nucleotide sequence ID" value="NZ_JBBUTG010000012.1"/>
</dbReference>
<keyword evidence="10" id="KW-1185">Reference proteome</keyword>
<gene>
    <name evidence="8" type="primary">ydiU</name>
    <name evidence="8" type="synonym">selO</name>
    <name evidence="9" type="ORF">AACH06_18195</name>
</gene>
<keyword evidence="8" id="KW-0464">Manganese</keyword>
<comment type="similarity">
    <text evidence="1 8">Belongs to the SELO family.</text>
</comment>
<feature type="binding site" evidence="8">
    <location>
        <position position="250"/>
    </location>
    <ligand>
        <name>Mg(2+)</name>
        <dbReference type="ChEBI" id="CHEBI:18420"/>
    </ligand>
</feature>
<dbReference type="HAMAP" id="MF_00692">
    <property type="entry name" value="SelO"/>
    <property type="match status" value="1"/>
</dbReference>
<comment type="catalytic activity">
    <reaction evidence="8">
        <text>L-histidyl-[protein] + UTP = N(tele)-(5'-uridylyl)-L-histidyl-[protein] + diphosphate</text>
        <dbReference type="Rhea" id="RHEA:83891"/>
        <dbReference type="Rhea" id="RHEA-COMP:9745"/>
        <dbReference type="Rhea" id="RHEA-COMP:20239"/>
        <dbReference type="ChEBI" id="CHEBI:29979"/>
        <dbReference type="ChEBI" id="CHEBI:33019"/>
        <dbReference type="ChEBI" id="CHEBI:46398"/>
        <dbReference type="ChEBI" id="CHEBI:233474"/>
    </reaction>
</comment>
<evidence type="ECO:0000313" key="10">
    <source>
        <dbReference type="Proteomes" id="UP001371218"/>
    </source>
</evidence>
<keyword evidence="4 8" id="KW-0479">Metal-binding</keyword>
<comment type="cofactor">
    <cofactor evidence="8">
        <name>Mg(2+)</name>
        <dbReference type="ChEBI" id="CHEBI:18420"/>
    </cofactor>
    <cofactor evidence="8">
        <name>Mn(2+)</name>
        <dbReference type="ChEBI" id="CHEBI:29035"/>
    </cofactor>
</comment>
<keyword evidence="7 8" id="KW-0460">Magnesium</keyword>
<evidence type="ECO:0000256" key="1">
    <source>
        <dbReference type="ARBA" id="ARBA00009747"/>
    </source>
</evidence>
<feature type="binding site" evidence="8">
    <location>
        <position position="89"/>
    </location>
    <ligand>
        <name>ATP</name>
        <dbReference type="ChEBI" id="CHEBI:30616"/>
    </ligand>
</feature>
<reference evidence="9 10" key="1">
    <citation type="submission" date="2024-04" db="EMBL/GenBank/DDBJ databases">
        <title>Novel species of the genus Ideonella isolated from streams.</title>
        <authorList>
            <person name="Lu H."/>
        </authorList>
    </citation>
    <scope>NUCLEOTIDE SEQUENCE [LARGE SCALE GENOMIC DNA]</scope>
    <source>
        <strain evidence="9 10">DXS29W</strain>
    </source>
</reference>
<comment type="catalytic activity">
    <reaction evidence="8">
        <text>L-threonyl-[protein] + ATP = 3-O-(5'-adenylyl)-L-threonyl-[protein] + diphosphate</text>
        <dbReference type="Rhea" id="RHEA:54292"/>
        <dbReference type="Rhea" id="RHEA-COMP:11060"/>
        <dbReference type="Rhea" id="RHEA-COMP:13847"/>
        <dbReference type="ChEBI" id="CHEBI:30013"/>
        <dbReference type="ChEBI" id="CHEBI:30616"/>
        <dbReference type="ChEBI" id="CHEBI:33019"/>
        <dbReference type="ChEBI" id="CHEBI:138113"/>
        <dbReference type="EC" id="2.7.7.108"/>
    </reaction>
</comment>
<evidence type="ECO:0000256" key="6">
    <source>
        <dbReference type="ARBA" id="ARBA00022840"/>
    </source>
</evidence>
<feature type="active site" description="Proton acceptor" evidence="8">
    <location>
        <position position="249"/>
    </location>
</feature>
<dbReference type="InterPro" id="IPR003846">
    <property type="entry name" value="SelO"/>
</dbReference>
<dbReference type="NCBIfam" id="NF000658">
    <property type="entry name" value="PRK00029.1"/>
    <property type="match status" value="1"/>
</dbReference>
<evidence type="ECO:0000256" key="2">
    <source>
        <dbReference type="ARBA" id="ARBA00022679"/>
    </source>
</evidence>
<keyword evidence="5 8" id="KW-0547">Nucleotide-binding</keyword>
<evidence type="ECO:0000256" key="5">
    <source>
        <dbReference type="ARBA" id="ARBA00022741"/>
    </source>
</evidence>
<dbReference type="Proteomes" id="UP001371218">
    <property type="component" value="Unassembled WGS sequence"/>
</dbReference>
<feature type="binding site" evidence="8">
    <location>
        <position position="259"/>
    </location>
    <ligand>
        <name>Mg(2+)</name>
        <dbReference type="ChEBI" id="CHEBI:18420"/>
    </ligand>
</feature>
<feature type="binding site" evidence="8">
    <location>
        <position position="90"/>
    </location>
    <ligand>
        <name>ATP</name>
        <dbReference type="ChEBI" id="CHEBI:30616"/>
    </ligand>
</feature>
<accession>A0ABU9BS07</accession>
<evidence type="ECO:0000256" key="3">
    <source>
        <dbReference type="ARBA" id="ARBA00022695"/>
    </source>
</evidence>
<dbReference type="PANTHER" id="PTHR32057">
    <property type="entry name" value="PROTEIN ADENYLYLTRANSFERASE SELO, MITOCHONDRIAL"/>
    <property type="match status" value="1"/>
</dbReference>
<proteinExistence type="inferred from homology"/>
<evidence type="ECO:0000256" key="4">
    <source>
        <dbReference type="ARBA" id="ARBA00022723"/>
    </source>
</evidence>
<feature type="binding site" evidence="8">
    <location>
        <position position="122"/>
    </location>
    <ligand>
        <name>ATP</name>
        <dbReference type="ChEBI" id="CHEBI:30616"/>
    </ligand>
</feature>
<keyword evidence="2 8" id="KW-0808">Transferase</keyword>
<sequence>MPAFAFDNTYARELTGLYVPWQPASVPAPQLLFLNRPLAEELNLPLSVLEGTDGAALLAGNQVPEGAQPVAQAYAGHQFGGFSPQLGDGRALLLGEVIDRQGRRRDIAYKGSGRTPFARGGDGKAAIGPMLREAILGEAMHALGIPTTRALAVAATGEPVYREHPLPGAVLTRVAASHLRVGTFQYAAHRGDIEQLRRLADYTLARHDPGLVGQPDRYLGLLNAVCERQARLVAQWMNVGFIHGVMNTDNMALSGETIDYGPCAFMEAFDPRAVFSSIDQQGRYAYANQPPIAQWNLARLAEALLPLIAPSEAEADVKQAIDQVTGILSRFADQFERALREGQRAKLGLAHAQEADNEADDALVADWLAELHRQQVDFTLAWRRLADAAAGQEAPLLALFSEPQALQPWLTRWRSRCEADDASSTRGASPPTWTADRAERLRRANPFVIPRNHLVEEALEAATERDDIGPFERLLEAVRHPFDEAPERARYGEPAPAAVTACYRTFCGT</sequence>
<keyword evidence="6 8" id="KW-0067">ATP-binding</keyword>
<organism evidence="9 10">
    <name type="scientific">Ideonella lacteola</name>
    <dbReference type="NCBI Taxonomy" id="2984193"/>
    <lineage>
        <taxon>Bacteria</taxon>
        <taxon>Pseudomonadati</taxon>
        <taxon>Pseudomonadota</taxon>
        <taxon>Betaproteobacteria</taxon>
        <taxon>Burkholderiales</taxon>
        <taxon>Sphaerotilaceae</taxon>
        <taxon>Ideonella</taxon>
    </lineage>
</organism>
<comment type="function">
    <text evidence="8">Nucleotidyltransferase involved in the post-translational modification of proteins. It can catalyze the addition of adenosine monophosphate (AMP) or uridine monophosphate (UMP) to a protein, resulting in modifications known as AMPylation and UMPylation.</text>
</comment>
<evidence type="ECO:0000256" key="8">
    <source>
        <dbReference type="HAMAP-Rule" id="MF_00692"/>
    </source>
</evidence>
<dbReference type="EMBL" id="JBBUTG010000012">
    <property type="protein sequence ID" value="MEK8032756.1"/>
    <property type="molecule type" value="Genomic_DNA"/>
</dbReference>
<comment type="catalytic activity">
    <reaction evidence="8">
        <text>L-tyrosyl-[protein] + UTP = O-(5'-uridylyl)-L-tyrosyl-[protein] + diphosphate</text>
        <dbReference type="Rhea" id="RHEA:83887"/>
        <dbReference type="Rhea" id="RHEA-COMP:10136"/>
        <dbReference type="Rhea" id="RHEA-COMP:20238"/>
        <dbReference type="ChEBI" id="CHEBI:33019"/>
        <dbReference type="ChEBI" id="CHEBI:46398"/>
        <dbReference type="ChEBI" id="CHEBI:46858"/>
        <dbReference type="ChEBI" id="CHEBI:90602"/>
    </reaction>
</comment>
<dbReference type="Pfam" id="PF02696">
    <property type="entry name" value="SelO"/>
    <property type="match status" value="1"/>
</dbReference>
<feature type="binding site" evidence="8">
    <location>
        <position position="173"/>
    </location>
    <ligand>
        <name>ATP</name>
        <dbReference type="ChEBI" id="CHEBI:30616"/>
    </ligand>
</feature>
<keyword evidence="3 8" id="KW-0548">Nucleotidyltransferase</keyword>
<dbReference type="EC" id="2.7.7.108" evidence="8"/>
<comment type="caution">
    <text evidence="9">The sequence shown here is derived from an EMBL/GenBank/DDBJ whole genome shotgun (WGS) entry which is preliminary data.</text>
</comment>
<dbReference type="PANTHER" id="PTHR32057:SF14">
    <property type="entry name" value="PROTEIN ADENYLYLTRANSFERASE SELO, MITOCHONDRIAL"/>
    <property type="match status" value="1"/>
</dbReference>
<evidence type="ECO:0000313" key="9">
    <source>
        <dbReference type="EMBL" id="MEK8032756.1"/>
    </source>
</evidence>
<protein>
    <recommendedName>
        <fullName evidence="8">Protein nucleotidyltransferase YdiU</fullName>
        <ecNumber evidence="8">2.7.7.-</ecNumber>
    </recommendedName>
    <alternativeName>
        <fullName evidence="8">Protein adenylyltransferase YdiU</fullName>
        <ecNumber evidence="8">2.7.7.108</ecNumber>
    </alternativeName>
    <alternativeName>
        <fullName evidence="8">Protein uridylyltransferase YdiU</fullName>
        <ecNumber evidence="8">2.7.7.-</ecNumber>
    </alternativeName>
</protein>
<feature type="binding site" evidence="8">
    <location>
        <position position="180"/>
    </location>
    <ligand>
        <name>ATP</name>
        <dbReference type="ChEBI" id="CHEBI:30616"/>
    </ligand>
</feature>